<sequence>MSTAPLVPPETLRVVVATPLTEELCLLIERAEPRIELVRDQALLPPMRRPADYRGDPAFRRTVEQQADFERMLDSADVLFGIPDVNPVALRRTVEANPGLRWVQVMAAGGGSQVKSAGLGQADLDRVVFTTSAGVHGGPLAEFAIFGIMAGAKQLPVLQRDQRTHAWPERRALGQVRDQTVLVIGLGGVGREVARLAKGLGMRVIGTSRDDRPVPFVDELISTDDLAAGAARADAIVVALPGTAATLKLVGENVFGAVRPGTTFVSIGRGTVVDEDALIRALESGRIGFAALDVFAKEPLDTASPLWDFPNVVISPHTAALDADEERRIAELFADNATRFLDGLPLRNVVNTVEFY</sequence>
<evidence type="ECO:0000313" key="5">
    <source>
        <dbReference type="Proteomes" id="UP001212421"/>
    </source>
</evidence>
<dbReference type="CDD" id="cd05300">
    <property type="entry name" value="2-Hacid_dh_1"/>
    <property type="match status" value="1"/>
</dbReference>
<dbReference type="Pfam" id="PF02826">
    <property type="entry name" value="2-Hacid_dh_C"/>
    <property type="match status" value="1"/>
</dbReference>
<dbReference type="SUPFAM" id="SSF51735">
    <property type="entry name" value="NAD(P)-binding Rossmann-fold domains"/>
    <property type="match status" value="1"/>
</dbReference>
<protein>
    <submittedName>
        <fullName evidence="4">D-2-hydroxyacid dehydrogenase</fullName>
    </submittedName>
</protein>
<dbReference type="InterPro" id="IPR036291">
    <property type="entry name" value="NAD(P)-bd_dom_sf"/>
</dbReference>
<keyword evidence="2" id="KW-0520">NAD</keyword>
<accession>A0ABY7N975</accession>
<name>A0ABY7N975_9MICO</name>
<evidence type="ECO:0000256" key="1">
    <source>
        <dbReference type="ARBA" id="ARBA00023002"/>
    </source>
</evidence>
<keyword evidence="1" id="KW-0560">Oxidoreductase</keyword>
<dbReference type="PANTHER" id="PTHR43333">
    <property type="entry name" value="2-HACID_DH_C DOMAIN-CONTAINING PROTEIN"/>
    <property type="match status" value="1"/>
</dbReference>
<dbReference type="Gene3D" id="3.40.50.720">
    <property type="entry name" value="NAD(P)-binding Rossmann-like Domain"/>
    <property type="match status" value="2"/>
</dbReference>
<dbReference type="PANTHER" id="PTHR43333:SF1">
    <property type="entry name" value="D-ISOMER SPECIFIC 2-HYDROXYACID DEHYDROGENASE NAD-BINDING DOMAIN-CONTAINING PROTEIN"/>
    <property type="match status" value="1"/>
</dbReference>
<dbReference type="InterPro" id="IPR006140">
    <property type="entry name" value="D-isomer_DH_NAD-bd"/>
</dbReference>
<feature type="domain" description="D-isomer specific 2-hydroxyacid dehydrogenase NAD-binding" evidence="3">
    <location>
        <begin position="148"/>
        <end position="319"/>
    </location>
</feature>
<evidence type="ECO:0000259" key="3">
    <source>
        <dbReference type="Pfam" id="PF02826"/>
    </source>
</evidence>
<gene>
    <name evidence="4" type="ORF">KIV56_10990</name>
</gene>
<evidence type="ECO:0000313" key="4">
    <source>
        <dbReference type="EMBL" id="WBM79054.1"/>
    </source>
</evidence>
<evidence type="ECO:0000256" key="2">
    <source>
        <dbReference type="ARBA" id="ARBA00023027"/>
    </source>
</evidence>
<reference evidence="4 5" key="1">
    <citation type="submission" date="2021-05" db="EMBL/GenBank/DDBJ databases">
        <authorList>
            <person name="Kumar R."/>
            <person name="Kumar A."/>
            <person name="Mukhia S."/>
        </authorList>
    </citation>
    <scope>NUCLEOTIDE SEQUENCE [LARGE SCALE GENOMIC DNA]</scope>
    <source>
        <strain evidence="4 5">ERMR7:08</strain>
    </source>
</reference>
<organism evidence="4 5">
    <name type="scientific">Cryobacterium breve</name>
    <dbReference type="NCBI Taxonomy" id="1259258"/>
    <lineage>
        <taxon>Bacteria</taxon>
        <taxon>Bacillati</taxon>
        <taxon>Actinomycetota</taxon>
        <taxon>Actinomycetes</taxon>
        <taxon>Micrococcales</taxon>
        <taxon>Microbacteriaceae</taxon>
        <taxon>Cryobacterium</taxon>
    </lineage>
</organism>
<dbReference type="RefSeq" id="WP_281533571.1">
    <property type="nucleotide sequence ID" value="NZ_CP075584.1"/>
</dbReference>
<dbReference type="Proteomes" id="UP001212421">
    <property type="component" value="Chromosome"/>
</dbReference>
<proteinExistence type="predicted"/>
<dbReference type="EMBL" id="CP075584">
    <property type="protein sequence ID" value="WBM79054.1"/>
    <property type="molecule type" value="Genomic_DNA"/>
</dbReference>
<keyword evidence="5" id="KW-1185">Reference proteome</keyword>